<comment type="caution">
    <text evidence="2">The sequence shown here is derived from an EMBL/GenBank/DDBJ whole genome shotgun (WGS) entry which is preliminary data.</text>
</comment>
<evidence type="ECO:0000313" key="2">
    <source>
        <dbReference type="EMBL" id="MEQ2198663.1"/>
    </source>
</evidence>
<organism evidence="2 3">
    <name type="scientific">Xenoophorus captivus</name>
    <dbReference type="NCBI Taxonomy" id="1517983"/>
    <lineage>
        <taxon>Eukaryota</taxon>
        <taxon>Metazoa</taxon>
        <taxon>Chordata</taxon>
        <taxon>Craniata</taxon>
        <taxon>Vertebrata</taxon>
        <taxon>Euteleostomi</taxon>
        <taxon>Actinopterygii</taxon>
        <taxon>Neopterygii</taxon>
        <taxon>Teleostei</taxon>
        <taxon>Neoteleostei</taxon>
        <taxon>Acanthomorphata</taxon>
        <taxon>Ovalentaria</taxon>
        <taxon>Atherinomorphae</taxon>
        <taxon>Cyprinodontiformes</taxon>
        <taxon>Goodeidae</taxon>
        <taxon>Xenoophorus</taxon>
    </lineage>
</organism>
<sequence length="76" mass="8504">METIGVVTASVTTQPPWRPTWPRPDGGREHLVAMVTCLGCNTPPVLRNAHMQNLKESASQRAKRNSSRGEFPCCWR</sequence>
<evidence type="ECO:0000313" key="3">
    <source>
        <dbReference type="Proteomes" id="UP001434883"/>
    </source>
</evidence>
<feature type="region of interest" description="Disordered" evidence="1">
    <location>
        <begin position="1"/>
        <end position="21"/>
    </location>
</feature>
<proteinExistence type="predicted"/>
<dbReference type="Proteomes" id="UP001434883">
    <property type="component" value="Unassembled WGS sequence"/>
</dbReference>
<accession>A0ABV0QS49</accession>
<gene>
    <name evidence="2" type="ORF">XENOCAPTIV_016213</name>
</gene>
<name>A0ABV0QS49_9TELE</name>
<keyword evidence="3" id="KW-1185">Reference proteome</keyword>
<protein>
    <submittedName>
        <fullName evidence="2">Uncharacterized protein</fullName>
    </submittedName>
</protein>
<reference evidence="2 3" key="1">
    <citation type="submission" date="2021-06" db="EMBL/GenBank/DDBJ databases">
        <authorList>
            <person name="Palmer J.M."/>
        </authorList>
    </citation>
    <scope>NUCLEOTIDE SEQUENCE [LARGE SCALE GENOMIC DNA]</scope>
    <source>
        <strain evidence="2 3">XC_2019</strain>
        <tissue evidence="2">Muscle</tissue>
    </source>
</reference>
<evidence type="ECO:0000256" key="1">
    <source>
        <dbReference type="SAM" id="MobiDB-lite"/>
    </source>
</evidence>
<dbReference type="EMBL" id="JAHRIN010020168">
    <property type="protein sequence ID" value="MEQ2198663.1"/>
    <property type="molecule type" value="Genomic_DNA"/>
</dbReference>
<feature type="region of interest" description="Disordered" evidence="1">
    <location>
        <begin position="55"/>
        <end position="76"/>
    </location>
</feature>